<keyword evidence="2" id="KW-0812">Transmembrane</keyword>
<evidence type="ECO:0000256" key="2">
    <source>
        <dbReference type="SAM" id="Phobius"/>
    </source>
</evidence>
<feature type="transmembrane region" description="Helical" evidence="2">
    <location>
        <begin position="188"/>
        <end position="218"/>
    </location>
</feature>
<dbReference type="Proteomes" id="UP001432075">
    <property type="component" value="Chromosome"/>
</dbReference>
<sequence length="226" mass="22479">MSFGDPHNPYGSQQGQPGYGYPPQAPQQAPQGVPPQGYGYPQQQPPQAYPGYPGYPGHPGGGYPGGFPGAPAQMPGLMKTARVLLFVIGGFQLLGALLIIVIGALVAGSENSDVTGMLGGGAAVVGVVLLLFALAPVVLGVRLGKGATPVRVLTAIYGGLGVLVSLANAATVIAGSSSHDGAGAAGPIMAALVGAAIGLTVSGIIFGSMVTGSATAWFNRPRHWTP</sequence>
<keyword evidence="2" id="KW-1133">Transmembrane helix</keyword>
<organism evidence="3 4">
    <name type="scientific">Streptomyces goshikiensis</name>
    <dbReference type="NCBI Taxonomy" id="1942"/>
    <lineage>
        <taxon>Bacteria</taxon>
        <taxon>Bacillati</taxon>
        <taxon>Actinomycetota</taxon>
        <taxon>Actinomycetes</taxon>
        <taxon>Kitasatosporales</taxon>
        <taxon>Streptomycetaceae</taxon>
        <taxon>Streptomyces</taxon>
    </lineage>
</organism>
<feature type="region of interest" description="Disordered" evidence="1">
    <location>
        <begin position="1"/>
        <end position="55"/>
    </location>
</feature>
<dbReference type="RefSeq" id="WP_328775981.1">
    <property type="nucleotide sequence ID" value="NZ_CP108057.1"/>
</dbReference>
<accession>A0ABZ1RJG7</accession>
<feature type="compositionally biased region" description="Low complexity" evidence="1">
    <location>
        <begin position="9"/>
        <end position="42"/>
    </location>
</feature>
<reference evidence="3" key="1">
    <citation type="submission" date="2022-10" db="EMBL/GenBank/DDBJ databases">
        <title>The complete genomes of actinobacterial strains from the NBC collection.</title>
        <authorList>
            <person name="Joergensen T.S."/>
            <person name="Alvarez Arevalo M."/>
            <person name="Sterndorff E.B."/>
            <person name="Faurdal D."/>
            <person name="Vuksanovic O."/>
            <person name="Mourched A.-S."/>
            <person name="Charusanti P."/>
            <person name="Shaw S."/>
            <person name="Blin K."/>
            <person name="Weber T."/>
        </authorList>
    </citation>
    <scope>NUCLEOTIDE SEQUENCE</scope>
    <source>
        <strain evidence="3">NBC_00283</strain>
    </source>
</reference>
<evidence type="ECO:0000313" key="3">
    <source>
        <dbReference type="EMBL" id="WUO46957.1"/>
    </source>
</evidence>
<feature type="transmembrane region" description="Helical" evidence="2">
    <location>
        <begin position="83"/>
        <end position="106"/>
    </location>
</feature>
<protein>
    <recommendedName>
        <fullName evidence="5">Integral membrane protein</fullName>
    </recommendedName>
</protein>
<evidence type="ECO:0000313" key="4">
    <source>
        <dbReference type="Proteomes" id="UP001432075"/>
    </source>
</evidence>
<evidence type="ECO:0000256" key="1">
    <source>
        <dbReference type="SAM" id="MobiDB-lite"/>
    </source>
</evidence>
<dbReference type="SUPFAM" id="SSF81995">
    <property type="entry name" value="beta-sandwich domain of Sec23/24"/>
    <property type="match status" value="1"/>
</dbReference>
<name>A0ABZ1RJG7_9ACTN</name>
<feature type="transmembrane region" description="Helical" evidence="2">
    <location>
        <begin position="153"/>
        <end position="176"/>
    </location>
</feature>
<dbReference type="EMBL" id="CP108057">
    <property type="protein sequence ID" value="WUO46957.1"/>
    <property type="molecule type" value="Genomic_DNA"/>
</dbReference>
<gene>
    <name evidence="3" type="ORF">OHU17_14505</name>
</gene>
<feature type="transmembrane region" description="Helical" evidence="2">
    <location>
        <begin position="118"/>
        <end position="141"/>
    </location>
</feature>
<evidence type="ECO:0008006" key="5">
    <source>
        <dbReference type="Google" id="ProtNLM"/>
    </source>
</evidence>
<keyword evidence="2" id="KW-0472">Membrane</keyword>
<keyword evidence="4" id="KW-1185">Reference proteome</keyword>
<proteinExistence type="predicted"/>